<evidence type="ECO:0000256" key="1">
    <source>
        <dbReference type="SAM" id="Phobius"/>
    </source>
</evidence>
<keyword evidence="1" id="KW-1133">Transmembrane helix</keyword>
<feature type="transmembrane region" description="Helical" evidence="1">
    <location>
        <begin position="241"/>
        <end position="260"/>
    </location>
</feature>
<name>A0A9D1S3G1_9FIRM</name>
<gene>
    <name evidence="2" type="ORF">IAC52_03150</name>
</gene>
<feature type="transmembrane region" description="Helical" evidence="1">
    <location>
        <begin position="100"/>
        <end position="121"/>
    </location>
</feature>
<proteinExistence type="predicted"/>
<reference evidence="2" key="1">
    <citation type="submission" date="2020-10" db="EMBL/GenBank/DDBJ databases">
        <authorList>
            <person name="Gilroy R."/>
        </authorList>
    </citation>
    <scope>NUCLEOTIDE SEQUENCE</scope>
    <source>
        <strain evidence="2">ChiGjej1B1-22543</strain>
    </source>
</reference>
<feature type="transmembrane region" description="Helical" evidence="1">
    <location>
        <begin position="177"/>
        <end position="196"/>
    </location>
</feature>
<dbReference type="Proteomes" id="UP000824070">
    <property type="component" value="Unassembled WGS sequence"/>
</dbReference>
<keyword evidence="1" id="KW-0472">Membrane</keyword>
<evidence type="ECO:0000313" key="2">
    <source>
        <dbReference type="EMBL" id="HIU45277.1"/>
    </source>
</evidence>
<dbReference type="InterPro" id="IPR021552">
    <property type="entry name" value="ArsP_2"/>
</dbReference>
<dbReference type="NCBIfam" id="NF037962">
    <property type="entry name" value="arsenic_eff"/>
    <property type="match status" value="1"/>
</dbReference>
<accession>A0A9D1S3G1</accession>
<feature type="transmembrane region" description="Helical" evidence="1">
    <location>
        <begin position="269"/>
        <end position="290"/>
    </location>
</feature>
<feature type="transmembrane region" description="Helical" evidence="1">
    <location>
        <begin position="12"/>
        <end position="31"/>
    </location>
</feature>
<organism evidence="2 3">
    <name type="scientific">Candidatus Alloenteromonas pullicola</name>
    <dbReference type="NCBI Taxonomy" id="2840784"/>
    <lineage>
        <taxon>Bacteria</taxon>
        <taxon>Bacillati</taxon>
        <taxon>Bacillota</taxon>
        <taxon>Bacillota incertae sedis</taxon>
        <taxon>Candidatus Alloenteromonas</taxon>
    </lineage>
</organism>
<feature type="transmembrane region" description="Helical" evidence="1">
    <location>
        <begin position="43"/>
        <end position="63"/>
    </location>
</feature>
<dbReference type="AlphaFoldDB" id="A0A9D1S3G1"/>
<sequence>MLEVFIDSLLDSLKVLAFVFAFHFVLSFFEGKVARFLESRHKAAPAIGAAFGLIPECGTSVVAGDLYLAGHLSLGTLVAVFLSCSDEALPILFSDVSGKWYMGFVMVGAKFLIGTLVGLLVDLLMHKSLTKVEEHLETCEKENDSHLGCCRHEIEGQEGEGFLKAHLLHPVIHSLKIFAYVFVITFLFGIMVYYVGEGNISSFVSSNYYLTPLLSTAVGLIPNCASSVLLSTLYISGSLPFGALLSGLLINAGLGMMMLFRGKGKLKMAFLALAICLVAAIAFGYAFLFIPLP</sequence>
<evidence type="ECO:0000313" key="3">
    <source>
        <dbReference type="Proteomes" id="UP000824070"/>
    </source>
</evidence>
<comment type="caution">
    <text evidence="2">The sequence shown here is derived from an EMBL/GenBank/DDBJ whole genome shotgun (WGS) entry which is preliminary data.</text>
</comment>
<dbReference type="Pfam" id="PF11449">
    <property type="entry name" value="ArsP_2"/>
    <property type="match status" value="2"/>
</dbReference>
<keyword evidence="1" id="KW-0812">Transmembrane</keyword>
<dbReference type="EMBL" id="DVMV01000021">
    <property type="protein sequence ID" value="HIU45277.1"/>
    <property type="molecule type" value="Genomic_DNA"/>
</dbReference>
<reference evidence="2" key="2">
    <citation type="journal article" date="2021" name="PeerJ">
        <title>Extensive microbial diversity within the chicken gut microbiome revealed by metagenomics and culture.</title>
        <authorList>
            <person name="Gilroy R."/>
            <person name="Ravi A."/>
            <person name="Getino M."/>
            <person name="Pursley I."/>
            <person name="Horton D.L."/>
            <person name="Alikhan N.F."/>
            <person name="Baker D."/>
            <person name="Gharbi K."/>
            <person name="Hall N."/>
            <person name="Watson M."/>
            <person name="Adriaenssens E.M."/>
            <person name="Foster-Nyarko E."/>
            <person name="Jarju S."/>
            <person name="Secka A."/>
            <person name="Antonio M."/>
            <person name="Oren A."/>
            <person name="Chaudhuri R.R."/>
            <person name="La Ragione R."/>
            <person name="Hildebrand F."/>
            <person name="Pallen M.J."/>
        </authorList>
    </citation>
    <scope>NUCLEOTIDE SEQUENCE</scope>
    <source>
        <strain evidence="2">ChiGjej1B1-22543</strain>
    </source>
</reference>
<protein>
    <submittedName>
        <fullName evidence="2">Arsenic efflux protein</fullName>
    </submittedName>
</protein>
<feature type="transmembrane region" description="Helical" evidence="1">
    <location>
        <begin position="208"/>
        <end position="235"/>
    </location>
</feature>